<dbReference type="Proteomes" id="UP000032141">
    <property type="component" value="Chromosome C1"/>
</dbReference>
<feature type="region of interest" description="Disordered" evidence="1">
    <location>
        <begin position="314"/>
        <end position="359"/>
    </location>
</feature>
<proteinExistence type="predicted"/>
<feature type="compositionally biased region" description="Basic and acidic residues" evidence="1">
    <location>
        <begin position="656"/>
        <end position="682"/>
    </location>
</feature>
<dbReference type="OMA" id="CTICKPK"/>
<dbReference type="AlphaFoldDB" id="A0A0D3A9S7"/>
<keyword evidence="3" id="KW-1185">Reference proteome</keyword>
<evidence type="ECO:0000313" key="2">
    <source>
        <dbReference type="EnsemblPlants" id="Bo1g086010.1"/>
    </source>
</evidence>
<feature type="region of interest" description="Disordered" evidence="1">
    <location>
        <begin position="623"/>
        <end position="691"/>
    </location>
</feature>
<dbReference type="HOGENOM" id="CLU_017414_3_0_1"/>
<feature type="compositionally biased region" description="Low complexity" evidence="1">
    <location>
        <begin position="328"/>
        <end position="359"/>
    </location>
</feature>
<feature type="compositionally biased region" description="Basic and acidic residues" evidence="1">
    <location>
        <begin position="12"/>
        <end position="26"/>
    </location>
</feature>
<reference evidence="2" key="2">
    <citation type="submission" date="2015-03" db="UniProtKB">
        <authorList>
            <consortium name="EnsemblPlants"/>
        </authorList>
    </citation>
    <scope>IDENTIFICATION</scope>
</reference>
<dbReference type="EnsemblPlants" id="Bo1g086010.1">
    <property type="protein sequence ID" value="Bo1g086010.1"/>
    <property type="gene ID" value="Bo1g086010"/>
</dbReference>
<feature type="region of interest" description="Disordered" evidence="1">
    <location>
        <begin position="1"/>
        <end position="26"/>
    </location>
</feature>
<name>A0A0D3A9S7_BRAOL</name>
<feature type="region of interest" description="Disordered" evidence="1">
    <location>
        <begin position="376"/>
        <end position="411"/>
    </location>
</feature>
<protein>
    <submittedName>
        <fullName evidence="2">Uncharacterized protein</fullName>
    </submittedName>
</protein>
<evidence type="ECO:0000313" key="3">
    <source>
        <dbReference type="Proteomes" id="UP000032141"/>
    </source>
</evidence>
<dbReference type="Gramene" id="Bo1g086010.1">
    <property type="protein sequence ID" value="Bo1g086010.1"/>
    <property type="gene ID" value="Bo1g086010"/>
</dbReference>
<accession>A0A0D3A9S7</accession>
<feature type="compositionally biased region" description="Polar residues" evidence="1">
    <location>
        <begin position="632"/>
        <end position="652"/>
    </location>
</feature>
<sequence length="735" mass="82494">MKTRFKGYSKKKPSDSRTIRKSTREESIDTLQAASIDNVNQASNDTIQLVSDNTVHYGTVHHGTVHYSVVHHGTVHLGTVHLGSIGTVHLPSINTVHPDTIHRDTIHSGTVHPNIVHPLKNNTSCGETEKIEVLILEVDENEMLRDEEGRTRNSAEQLINAHCVVIPDVIVVAEMNDFDLSREWYGWVGQDPLPGSSSLRSQKPHRRALGSSVKECSTRSSPILSLGMHSASSVNYSKFSQLQPGSLTSWEDIERAFLYKFLNDAEATREKEKNDKWDRLVESWQIKREDQISIQLLRYIMVKGDKQHVSGELSRVEEADFSDTPSASIDTSPATSIDSTTSTSTNGTTSTSIDGTTSESIAHTIPASIDGDSCFRSTPLKIPERSSCPQDIADSTHKSVDISSCDPTSDGDREITIEDFVELEEFLELEDGEKLEDLDSSREVTMEDFLNLEEWLEDMDQNSKKKLDDDQYTSRGGLETSKASIDRHQPAEIDRQKPLIIDLHSPNIDRHSQPIIDRQHPPNIDRCPLLDDPPGCIVELEQVEERMYMSKASHFAVPKYHRPPIWTEEAVGFHKRVKRIHNPVKVVVPCAAFEADLLFHLIEHVEASQRVLRFRDEVDKGPEEATLIDTDQIPSNDINKSASIDATTSPSIDTGRVSEQKEFDMCGNLRDGETTTRSDKSGGKKRRDWKKRKRIMGDSQLSIIPRFQMVSGNPECASDASHNHLQSLEHSLLLR</sequence>
<feature type="compositionally biased region" description="Basic residues" evidence="1">
    <location>
        <begin position="1"/>
        <end position="11"/>
    </location>
</feature>
<reference evidence="2 3" key="1">
    <citation type="journal article" date="2014" name="Genome Biol.">
        <title>Transcriptome and methylome profiling reveals relics of genome dominance in the mesopolyploid Brassica oleracea.</title>
        <authorList>
            <person name="Parkin I.A."/>
            <person name="Koh C."/>
            <person name="Tang H."/>
            <person name="Robinson S.J."/>
            <person name="Kagale S."/>
            <person name="Clarke W.E."/>
            <person name="Town C.D."/>
            <person name="Nixon J."/>
            <person name="Krishnakumar V."/>
            <person name="Bidwell S.L."/>
            <person name="Denoeud F."/>
            <person name="Belcram H."/>
            <person name="Links M.G."/>
            <person name="Just J."/>
            <person name="Clarke C."/>
            <person name="Bender T."/>
            <person name="Huebert T."/>
            <person name="Mason A.S."/>
            <person name="Pires J.C."/>
            <person name="Barker G."/>
            <person name="Moore J."/>
            <person name="Walley P.G."/>
            <person name="Manoli S."/>
            <person name="Batley J."/>
            <person name="Edwards D."/>
            <person name="Nelson M.N."/>
            <person name="Wang X."/>
            <person name="Paterson A.H."/>
            <person name="King G."/>
            <person name="Bancroft I."/>
            <person name="Chalhoub B."/>
            <person name="Sharpe A.G."/>
        </authorList>
    </citation>
    <scope>NUCLEOTIDE SEQUENCE</scope>
    <source>
        <strain evidence="2 3">cv. TO1000</strain>
    </source>
</reference>
<feature type="region of interest" description="Disordered" evidence="1">
    <location>
        <begin position="461"/>
        <end position="490"/>
    </location>
</feature>
<organism evidence="2 3">
    <name type="scientific">Brassica oleracea var. oleracea</name>
    <dbReference type="NCBI Taxonomy" id="109376"/>
    <lineage>
        <taxon>Eukaryota</taxon>
        <taxon>Viridiplantae</taxon>
        <taxon>Streptophyta</taxon>
        <taxon>Embryophyta</taxon>
        <taxon>Tracheophyta</taxon>
        <taxon>Spermatophyta</taxon>
        <taxon>Magnoliopsida</taxon>
        <taxon>eudicotyledons</taxon>
        <taxon>Gunneridae</taxon>
        <taxon>Pentapetalae</taxon>
        <taxon>rosids</taxon>
        <taxon>malvids</taxon>
        <taxon>Brassicales</taxon>
        <taxon>Brassicaceae</taxon>
        <taxon>Brassiceae</taxon>
        <taxon>Brassica</taxon>
    </lineage>
</organism>
<evidence type="ECO:0000256" key="1">
    <source>
        <dbReference type="SAM" id="MobiDB-lite"/>
    </source>
</evidence>